<evidence type="ECO:0000259" key="5">
    <source>
        <dbReference type="PROSITE" id="PS50106"/>
    </source>
</evidence>
<evidence type="ECO:0000256" key="2">
    <source>
        <dbReference type="ARBA" id="ARBA00023054"/>
    </source>
</evidence>
<proteinExistence type="predicted"/>
<feature type="coiled-coil region" evidence="3">
    <location>
        <begin position="164"/>
        <end position="219"/>
    </location>
</feature>
<reference evidence="6 7" key="1">
    <citation type="submission" date="2021-07" db="EMBL/GenBank/DDBJ databases">
        <authorList>
            <person name="Palmer J.M."/>
        </authorList>
    </citation>
    <scope>NUCLEOTIDE SEQUENCE [LARGE SCALE GENOMIC DNA]</scope>
    <source>
        <strain evidence="6 7">AT_MEX2019</strain>
        <tissue evidence="6">Muscle</tissue>
    </source>
</reference>
<organism evidence="6 7">
    <name type="scientific">Ataeniobius toweri</name>
    <dbReference type="NCBI Taxonomy" id="208326"/>
    <lineage>
        <taxon>Eukaryota</taxon>
        <taxon>Metazoa</taxon>
        <taxon>Chordata</taxon>
        <taxon>Craniata</taxon>
        <taxon>Vertebrata</taxon>
        <taxon>Euteleostomi</taxon>
        <taxon>Actinopterygii</taxon>
        <taxon>Neopterygii</taxon>
        <taxon>Teleostei</taxon>
        <taxon>Neoteleostei</taxon>
        <taxon>Acanthomorphata</taxon>
        <taxon>Ovalentaria</taxon>
        <taxon>Atherinomorphae</taxon>
        <taxon>Cyprinodontiformes</taxon>
        <taxon>Goodeidae</taxon>
        <taxon>Ataeniobius</taxon>
    </lineage>
</organism>
<dbReference type="InterPro" id="IPR001478">
    <property type="entry name" value="PDZ"/>
</dbReference>
<evidence type="ECO:0000256" key="3">
    <source>
        <dbReference type="SAM" id="Coils"/>
    </source>
</evidence>
<evidence type="ECO:0000313" key="6">
    <source>
        <dbReference type="EMBL" id="MED6240048.1"/>
    </source>
</evidence>
<dbReference type="SUPFAM" id="SSF57997">
    <property type="entry name" value="Tropomyosin"/>
    <property type="match status" value="1"/>
</dbReference>
<dbReference type="SMART" id="SM00228">
    <property type="entry name" value="PDZ"/>
    <property type="match status" value="1"/>
</dbReference>
<evidence type="ECO:0000256" key="4">
    <source>
        <dbReference type="SAM" id="MobiDB-lite"/>
    </source>
</evidence>
<dbReference type="Gene3D" id="2.30.42.10">
    <property type="match status" value="1"/>
</dbReference>
<comment type="caution">
    <text evidence="6">The sequence shown here is derived from an EMBL/GenBank/DDBJ whole genome shotgun (WGS) entry which is preliminary data.</text>
</comment>
<gene>
    <name evidence="6" type="ORF">ATANTOWER_015297</name>
</gene>
<dbReference type="PROSITE" id="PS50106">
    <property type="entry name" value="PDZ"/>
    <property type="match status" value="1"/>
</dbReference>
<dbReference type="CDD" id="cd06790">
    <property type="entry name" value="PDZ_neurabin-like"/>
    <property type="match status" value="1"/>
</dbReference>
<keyword evidence="2 3" id="KW-0175">Coiled coil</keyword>
<sequence length="436" mass="49324">MDVFPVEIEKGVDGLGISIIGMGVGADQGLEKLGIFVKTITEGGATHTDGRIQVNDQIVEVDSISLVGVSQLFAATVLKNTSGLVKFLIGREKEGVESEVARLINESLEMDKTKKGEGRSSGDEDNDDRVSERDSIFEEVVEDEEEEDVSVLSSLENYHLCLKYQQLQSKLRSRTTQLHRAREKLKAWEEQQARWQSLRTELEQRAQDGEEKAEKLENYWQEAQTLCRVVSQRLADTQVQTESLEIKYGKAKRLVRDYQSREDEMDKRLAHLRNEMEKKEKQHRETVERLQMQIAQLDGKEPEPQKRNHTVDSSDTDWHLLVPNTGRLDSSAHIARAQLAQKSKRNPPSRDKLRESFKKQQEEVLLTPKESQSLPNSTAVQSNRSDLSSTATFSALSPQPTTTSLLTPSIYITDTVTPSPSKSSASRKSKRLFPDF</sequence>
<dbReference type="PANTHER" id="PTHR16154:SF26">
    <property type="entry name" value="PROTEIN PHOSPHATASE 1 REGULATORY SUBUNIT 9 LIKE"/>
    <property type="match status" value="1"/>
</dbReference>
<dbReference type="InterPro" id="IPR036034">
    <property type="entry name" value="PDZ_sf"/>
</dbReference>
<dbReference type="Proteomes" id="UP001345963">
    <property type="component" value="Unassembled WGS sequence"/>
</dbReference>
<evidence type="ECO:0000313" key="7">
    <source>
        <dbReference type="Proteomes" id="UP001345963"/>
    </source>
</evidence>
<feature type="region of interest" description="Disordered" evidence="4">
    <location>
        <begin position="361"/>
        <end position="436"/>
    </location>
</feature>
<keyword evidence="7" id="KW-1185">Reference proteome</keyword>
<keyword evidence="1" id="KW-0597">Phosphoprotein</keyword>
<dbReference type="PANTHER" id="PTHR16154">
    <property type="entry name" value="NEURABIN"/>
    <property type="match status" value="1"/>
</dbReference>
<feature type="compositionally biased region" description="Polar residues" evidence="4">
    <location>
        <begin position="369"/>
        <end position="395"/>
    </location>
</feature>
<dbReference type="Gene3D" id="1.10.287.1490">
    <property type="match status" value="1"/>
</dbReference>
<name>A0ABU7APQ7_9TELE</name>
<evidence type="ECO:0000256" key="1">
    <source>
        <dbReference type="ARBA" id="ARBA00022553"/>
    </source>
</evidence>
<feature type="domain" description="PDZ" evidence="5">
    <location>
        <begin position="5"/>
        <end position="93"/>
    </location>
</feature>
<dbReference type="SUPFAM" id="SSF50156">
    <property type="entry name" value="PDZ domain-like"/>
    <property type="match status" value="1"/>
</dbReference>
<accession>A0ABU7APQ7</accession>
<feature type="region of interest" description="Disordered" evidence="4">
    <location>
        <begin position="296"/>
        <end position="323"/>
    </location>
</feature>
<dbReference type="EMBL" id="JAHUTI010022842">
    <property type="protein sequence ID" value="MED6240048.1"/>
    <property type="molecule type" value="Genomic_DNA"/>
</dbReference>
<feature type="compositionally biased region" description="Basic and acidic residues" evidence="4">
    <location>
        <begin position="298"/>
        <end position="318"/>
    </location>
</feature>
<feature type="compositionally biased region" description="Basic residues" evidence="4">
    <location>
        <begin position="425"/>
        <end position="436"/>
    </location>
</feature>
<feature type="non-terminal residue" evidence="6">
    <location>
        <position position="436"/>
    </location>
</feature>
<dbReference type="InterPro" id="IPR043446">
    <property type="entry name" value="Neurabin-like"/>
</dbReference>
<feature type="compositionally biased region" description="Low complexity" evidence="4">
    <location>
        <begin position="396"/>
        <end position="409"/>
    </location>
</feature>
<feature type="region of interest" description="Disordered" evidence="4">
    <location>
        <begin position="111"/>
        <end position="134"/>
    </location>
</feature>
<dbReference type="Pfam" id="PF00595">
    <property type="entry name" value="PDZ"/>
    <property type="match status" value="1"/>
</dbReference>
<protein>
    <recommendedName>
        <fullName evidence="5">PDZ domain-containing protein</fullName>
    </recommendedName>
</protein>